<feature type="region of interest" description="Disordered" evidence="1">
    <location>
        <begin position="510"/>
        <end position="532"/>
    </location>
</feature>
<feature type="compositionally biased region" description="Low complexity" evidence="1">
    <location>
        <begin position="555"/>
        <end position="564"/>
    </location>
</feature>
<feature type="domain" description="CLASP N-terminal" evidence="2">
    <location>
        <begin position="35"/>
        <end position="241"/>
    </location>
</feature>
<feature type="compositionally biased region" description="Gly residues" evidence="1">
    <location>
        <begin position="10"/>
        <end position="19"/>
    </location>
</feature>
<organism evidence="3 4">
    <name type="scientific">Seminavis robusta</name>
    <dbReference type="NCBI Taxonomy" id="568900"/>
    <lineage>
        <taxon>Eukaryota</taxon>
        <taxon>Sar</taxon>
        <taxon>Stramenopiles</taxon>
        <taxon>Ochrophyta</taxon>
        <taxon>Bacillariophyta</taxon>
        <taxon>Bacillariophyceae</taxon>
        <taxon>Bacillariophycidae</taxon>
        <taxon>Naviculales</taxon>
        <taxon>Naviculaceae</taxon>
        <taxon>Seminavis</taxon>
    </lineage>
</organism>
<accession>A0A9N8H4D9</accession>
<evidence type="ECO:0000259" key="2">
    <source>
        <dbReference type="Pfam" id="PF12348"/>
    </source>
</evidence>
<feature type="compositionally biased region" description="Low complexity" evidence="1">
    <location>
        <begin position="321"/>
        <end position="330"/>
    </location>
</feature>
<feature type="compositionally biased region" description="Low complexity" evidence="1">
    <location>
        <begin position="380"/>
        <end position="397"/>
    </location>
</feature>
<feature type="compositionally biased region" description="Polar residues" evidence="1">
    <location>
        <begin position="308"/>
        <end position="320"/>
    </location>
</feature>
<dbReference type="InterPro" id="IPR016024">
    <property type="entry name" value="ARM-type_fold"/>
</dbReference>
<dbReference type="Gene3D" id="1.25.10.10">
    <property type="entry name" value="Leucine-rich Repeat Variant"/>
    <property type="match status" value="1"/>
</dbReference>
<reference evidence="3" key="1">
    <citation type="submission" date="2020-06" db="EMBL/GenBank/DDBJ databases">
        <authorList>
            <consortium name="Plant Systems Biology data submission"/>
        </authorList>
    </citation>
    <scope>NUCLEOTIDE SEQUENCE</scope>
    <source>
        <strain evidence="3">D6</strain>
    </source>
</reference>
<feature type="region of interest" description="Disordered" evidence="1">
    <location>
        <begin position="596"/>
        <end position="677"/>
    </location>
</feature>
<dbReference type="OrthoDB" id="46159at2759"/>
<proteinExistence type="predicted"/>
<feature type="region of interest" description="Disordered" evidence="1">
    <location>
        <begin position="553"/>
        <end position="583"/>
    </location>
</feature>
<protein>
    <submittedName>
        <fullName evidence="3">Cytoplasmic linker associated protein</fullName>
    </submittedName>
</protein>
<feature type="compositionally biased region" description="Low complexity" evidence="1">
    <location>
        <begin position="361"/>
        <end position="371"/>
    </location>
</feature>
<dbReference type="SUPFAM" id="SSF48371">
    <property type="entry name" value="ARM repeat"/>
    <property type="match status" value="1"/>
</dbReference>
<dbReference type="InterPro" id="IPR011989">
    <property type="entry name" value="ARM-like"/>
</dbReference>
<dbReference type="Proteomes" id="UP001153069">
    <property type="component" value="Unassembled WGS sequence"/>
</dbReference>
<comment type="caution">
    <text evidence="3">The sequence shown here is derived from an EMBL/GenBank/DDBJ whole genome shotgun (WGS) entry which is preliminary data.</text>
</comment>
<feature type="compositionally biased region" description="Basic residues" evidence="1">
    <location>
        <begin position="599"/>
        <end position="609"/>
    </location>
</feature>
<evidence type="ECO:0000313" key="3">
    <source>
        <dbReference type="EMBL" id="CAB9501548.1"/>
    </source>
</evidence>
<feature type="region of interest" description="Disordered" evidence="1">
    <location>
        <begin position="1"/>
        <end position="31"/>
    </location>
</feature>
<dbReference type="AlphaFoldDB" id="A0A9N8H4D9"/>
<dbReference type="InterPro" id="IPR024395">
    <property type="entry name" value="CLASP_N_dom"/>
</dbReference>
<name>A0A9N8H4D9_9STRA</name>
<gene>
    <name evidence="3" type="ORF">SEMRO_111_G055440.1</name>
</gene>
<dbReference type="EMBL" id="CAICTM010000110">
    <property type="protein sequence ID" value="CAB9501548.1"/>
    <property type="molecule type" value="Genomic_DNA"/>
</dbReference>
<sequence length="769" mass="85224">MAYLSTPRNGAGGGSGGFNKGSPRKMQLEEGPIRDLVHTIESTRPEQWQKRTQAFTELVAQIPTGAEYARREAWYNSPPNLRHLHQPIGELLKDPRSTVVKRTCESLLRLFALCQGDAKYLFKDLMPVVLQVHAQTVQVIRNQVQSMVCEIIPICPCKMAMPLWLDRLKTDKSRTVREACVLYLDMGVKHWTMDDGTDQQQPYLSEENWVQIGTAFIKTLRDPSPTVRSYAKSGIGTIRDNQPVLWEEMIRDPDGPAGKDMKLQKWLIKVTEQGNAVDGVQNDELSVASRFSHYSTASKANNKGVPGTPSSRIQPPSTLNRPSSRGRPSTPGGGAVPISISVGGGTNKQPAKPETKPPQTRRGLGPPLRRPFGQVEPQQPTLSPTNLYTNNNNNNSPAYPVPQLGTPPRPPIGRGRHSMGGGPQQRSPSPSPRRPEARHQPPLRSHSYTSGGSLTDLRAPEDNSDARSVASHVPRSSNGAARPRPSPEGMNGHAVAAAERQVINLIDKSGSPQDQQQQDPPPMASTGVYSHASSTDMLQNVTKSIDQTLAHPYVQQQQQQQQQQQPPPYYPQQQQQQPPEEGEIEEGPFIASMNELKQHASRRRSRRSIHMKERWSRGESIGSPMPPHNVASSTPADAVSSLGGSMMYNNNNNHHHMHPDQNHAQPDTSKPLPPTPLLPEHYIIAEQLLRVHKTHVDQIMETLKIEMDTLRDFEQSLEHEQAPSPEQVLDYFESVGLCLDQRTTAGNIMQREMDRISKGAFQPAANGNK</sequence>
<dbReference type="Pfam" id="PF12348">
    <property type="entry name" value="CLASP_N"/>
    <property type="match status" value="1"/>
</dbReference>
<keyword evidence="4" id="KW-1185">Reference proteome</keyword>
<evidence type="ECO:0000313" key="4">
    <source>
        <dbReference type="Proteomes" id="UP001153069"/>
    </source>
</evidence>
<evidence type="ECO:0000256" key="1">
    <source>
        <dbReference type="SAM" id="MobiDB-lite"/>
    </source>
</evidence>
<feature type="region of interest" description="Disordered" evidence="1">
    <location>
        <begin position="296"/>
        <end position="493"/>
    </location>
</feature>